<reference evidence="3 4" key="1">
    <citation type="submission" date="2020-12" db="EMBL/GenBank/DDBJ databases">
        <title>Brachybacterium sp. MASK1Z-5, whole genome shotgun sequence.</title>
        <authorList>
            <person name="Tuo L."/>
        </authorList>
    </citation>
    <scope>NUCLEOTIDE SEQUENCE [LARGE SCALE GENOMIC DNA]</scope>
    <source>
        <strain evidence="3 4">MASK1Z-5</strain>
    </source>
</reference>
<protein>
    <submittedName>
        <fullName evidence="3">Histidine triad nucleotide-binding protein</fullName>
    </submittedName>
</protein>
<dbReference type="PANTHER" id="PTHR23089">
    <property type="entry name" value="HISTIDINE TRIAD HIT PROTEIN"/>
    <property type="match status" value="1"/>
</dbReference>
<feature type="short sequence motif" description="Histidine triad motif" evidence="1">
    <location>
        <begin position="114"/>
        <end position="118"/>
    </location>
</feature>
<dbReference type="InterPro" id="IPR001310">
    <property type="entry name" value="Histidine_triad_HIT"/>
</dbReference>
<evidence type="ECO:0000313" key="4">
    <source>
        <dbReference type="Proteomes" id="UP000612352"/>
    </source>
</evidence>
<evidence type="ECO:0000256" key="1">
    <source>
        <dbReference type="PROSITE-ProRule" id="PRU00464"/>
    </source>
</evidence>
<dbReference type="Proteomes" id="UP000612352">
    <property type="component" value="Unassembled WGS sequence"/>
</dbReference>
<sequence length="130" mass="13624">MSTESASAPTPGSAAAIRVDPECVFCRIVAGDIPSERVHEDESVIAFKDLSPKAPVHVLVVPRTHLRDVRELATEPSLLAHVASVAGDLAADLADGDFRLVFNTGAHAGQTVFHVHAHVLAGGELAEGEM</sequence>
<proteinExistence type="predicted"/>
<dbReference type="SUPFAM" id="SSF54197">
    <property type="entry name" value="HIT-like"/>
    <property type="match status" value="1"/>
</dbReference>
<dbReference type="Gene3D" id="3.30.428.10">
    <property type="entry name" value="HIT-like"/>
    <property type="match status" value="1"/>
</dbReference>
<dbReference type="PROSITE" id="PS51084">
    <property type="entry name" value="HIT_2"/>
    <property type="match status" value="1"/>
</dbReference>
<dbReference type="InterPro" id="IPR036265">
    <property type="entry name" value="HIT-like_sf"/>
</dbReference>
<dbReference type="EMBL" id="JAEDAJ010000001">
    <property type="protein sequence ID" value="MBK0330153.1"/>
    <property type="molecule type" value="Genomic_DNA"/>
</dbReference>
<gene>
    <name evidence="3" type="ORF">I8D64_01880</name>
</gene>
<dbReference type="CDD" id="cd01276">
    <property type="entry name" value="PKCI_related"/>
    <property type="match status" value="1"/>
</dbReference>
<accession>A0ABS1B696</accession>
<dbReference type="InterPro" id="IPR011146">
    <property type="entry name" value="HIT-like"/>
</dbReference>
<name>A0ABS1B696_9MICO</name>
<evidence type="ECO:0000259" key="2">
    <source>
        <dbReference type="PROSITE" id="PS51084"/>
    </source>
</evidence>
<dbReference type="RefSeq" id="WP_200501239.1">
    <property type="nucleotide sequence ID" value="NZ_JAEDAJ010000001.1"/>
</dbReference>
<evidence type="ECO:0000313" key="3">
    <source>
        <dbReference type="EMBL" id="MBK0330153.1"/>
    </source>
</evidence>
<keyword evidence="4" id="KW-1185">Reference proteome</keyword>
<organism evidence="3 4">
    <name type="scientific">Brachybacterium halotolerans</name>
    <dbReference type="NCBI Taxonomy" id="2795215"/>
    <lineage>
        <taxon>Bacteria</taxon>
        <taxon>Bacillati</taxon>
        <taxon>Actinomycetota</taxon>
        <taxon>Actinomycetes</taxon>
        <taxon>Micrococcales</taxon>
        <taxon>Dermabacteraceae</taxon>
        <taxon>Brachybacterium</taxon>
    </lineage>
</organism>
<dbReference type="Pfam" id="PF11969">
    <property type="entry name" value="DcpS_C"/>
    <property type="match status" value="1"/>
</dbReference>
<dbReference type="PRINTS" id="PR00332">
    <property type="entry name" value="HISTRIAD"/>
</dbReference>
<comment type="caution">
    <text evidence="3">The sequence shown here is derived from an EMBL/GenBank/DDBJ whole genome shotgun (WGS) entry which is preliminary data.</text>
</comment>
<feature type="domain" description="HIT" evidence="2">
    <location>
        <begin position="24"/>
        <end position="130"/>
    </location>
</feature>